<proteinExistence type="predicted"/>
<keyword evidence="6" id="KW-1185">Reference proteome</keyword>
<dbReference type="SMART" id="SM00906">
    <property type="entry name" value="Fungal_trans"/>
    <property type="match status" value="1"/>
</dbReference>
<dbReference type="GO" id="GO:0006351">
    <property type="term" value="P:DNA-templated transcription"/>
    <property type="evidence" value="ECO:0007669"/>
    <property type="project" value="InterPro"/>
</dbReference>
<dbReference type="CDD" id="cd12148">
    <property type="entry name" value="fungal_TF_MHR"/>
    <property type="match status" value="1"/>
</dbReference>
<evidence type="ECO:0000256" key="3">
    <source>
        <dbReference type="SAM" id="MobiDB-lite"/>
    </source>
</evidence>
<organism evidence="5 6">
    <name type="scientific">Ephemerocybe angulata</name>
    <dbReference type="NCBI Taxonomy" id="980116"/>
    <lineage>
        <taxon>Eukaryota</taxon>
        <taxon>Fungi</taxon>
        <taxon>Dikarya</taxon>
        <taxon>Basidiomycota</taxon>
        <taxon>Agaricomycotina</taxon>
        <taxon>Agaricomycetes</taxon>
        <taxon>Agaricomycetidae</taxon>
        <taxon>Agaricales</taxon>
        <taxon>Agaricineae</taxon>
        <taxon>Psathyrellaceae</taxon>
        <taxon>Ephemerocybe</taxon>
    </lineage>
</organism>
<feature type="compositionally biased region" description="Polar residues" evidence="3">
    <location>
        <begin position="691"/>
        <end position="702"/>
    </location>
</feature>
<dbReference type="GO" id="GO:0008270">
    <property type="term" value="F:zinc ion binding"/>
    <property type="evidence" value="ECO:0007669"/>
    <property type="project" value="InterPro"/>
</dbReference>
<gene>
    <name evidence="5" type="ORF">D9611_007125</name>
</gene>
<keyword evidence="2" id="KW-0539">Nucleus</keyword>
<evidence type="ECO:0000313" key="5">
    <source>
        <dbReference type="EMBL" id="KAF5314644.1"/>
    </source>
</evidence>
<evidence type="ECO:0000256" key="1">
    <source>
        <dbReference type="ARBA" id="ARBA00022723"/>
    </source>
</evidence>
<keyword evidence="1" id="KW-0479">Metal-binding</keyword>
<dbReference type="InterPro" id="IPR001138">
    <property type="entry name" value="Zn2Cys6_DnaBD"/>
</dbReference>
<dbReference type="Pfam" id="PF04082">
    <property type="entry name" value="Fungal_trans"/>
    <property type="match status" value="1"/>
</dbReference>
<dbReference type="PANTHER" id="PTHR46910">
    <property type="entry name" value="TRANSCRIPTION FACTOR PDR1"/>
    <property type="match status" value="1"/>
</dbReference>
<dbReference type="PROSITE" id="PS00463">
    <property type="entry name" value="ZN2_CY6_FUNGAL_1"/>
    <property type="match status" value="1"/>
</dbReference>
<reference evidence="5 6" key="1">
    <citation type="journal article" date="2020" name="ISME J.">
        <title>Uncovering the hidden diversity of litter-decomposition mechanisms in mushroom-forming fungi.</title>
        <authorList>
            <person name="Floudas D."/>
            <person name="Bentzer J."/>
            <person name="Ahren D."/>
            <person name="Johansson T."/>
            <person name="Persson P."/>
            <person name="Tunlid A."/>
        </authorList>
    </citation>
    <scope>NUCLEOTIDE SEQUENCE [LARGE SCALE GENOMIC DNA]</scope>
    <source>
        <strain evidence="5 6">CBS 175.51</strain>
    </source>
</reference>
<evidence type="ECO:0000313" key="6">
    <source>
        <dbReference type="Proteomes" id="UP000541558"/>
    </source>
</evidence>
<dbReference type="PANTHER" id="PTHR46910:SF38">
    <property type="entry name" value="ZN(2)-C6 FUNGAL-TYPE DOMAIN-CONTAINING PROTEIN"/>
    <property type="match status" value="1"/>
</dbReference>
<dbReference type="OrthoDB" id="4456959at2759"/>
<feature type="region of interest" description="Disordered" evidence="3">
    <location>
        <begin position="137"/>
        <end position="169"/>
    </location>
</feature>
<evidence type="ECO:0000259" key="4">
    <source>
        <dbReference type="PROSITE" id="PS50048"/>
    </source>
</evidence>
<dbReference type="PROSITE" id="PS50048">
    <property type="entry name" value="ZN2_CY6_FUNGAL_2"/>
    <property type="match status" value="1"/>
</dbReference>
<evidence type="ECO:0000256" key="2">
    <source>
        <dbReference type="ARBA" id="ARBA00023242"/>
    </source>
</evidence>
<name>A0A8H5B0T6_9AGAR</name>
<sequence>MPETTQSGGARSTKLKQSRLRGACDQCRQKKLKCDSAKMPGKRCSRCTTSGLDCTRLLVVKQTLYNFGSMGNTVPAPSIKNASLGEAQALMSPLINAILGPGYHPPTNPVLLLETFSSLAQYARLLEKSLCKGHPSEFTGATSTGSELQPEGDAREDDTPIKKEPQSPLLDDICSLSDNLRKNLLLESFAPQRFYGASSTVMLVKAAIDLSVAGTEQTIAWLSKNKRPQYWTIRPWEIVPDQEYPPYIFPDNDLLLHLVDEYFTKSNTLLPLLHRPIFEAGLKAGLHLVDDDFGGTVLAVCANGALSTSDPRVLLNVPHSEQSAGFKYYRQLRLARESFLRTPSLLDLQTHTLAAIYLRSSSRLDKCWHLTGTTLRAILELGLHRKQNKTGRTTVHNELCKRVFFCSVICEKFISTALGRPTCIRRWDYDLDRPIECDDEFWENEDPELAFVQPAGRHSEITHFNKLLDLLEVFDDVQAAIYSVRKPPPSKGLSVEEWNEQQLAVFDSALNNWYENIPEFLRWDPDAPNIVFFNQSAMLISGFNWVKMMMHRPFITLKNRLTRTFSSMTICTNAAKALIMTMSAQSRRSFPLPLVGISVGLSATVLLVNMWKERKAGNPLDEKREVDTIVKAIEILRTYERCWQFAGRSCDLLYSLLTMNRATSVSPERKGHSEGSLNNSTPYLQGPGYSTDMSNPSMHGQTSAATLFGDQENAVWGQPLPPANAQMPYGPAQRVVFNVFNLLPPQGDANRSAQDFNTVPFDPITDFSEDIAVDFNGTPEWSDYLDNLGALVLGTGDYQSAYDLKSNVFY</sequence>
<feature type="domain" description="Zn(2)-C6 fungal-type" evidence="4">
    <location>
        <begin position="23"/>
        <end position="56"/>
    </location>
</feature>
<dbReference type="Proteomes" id="UP000541558">
    <property type="component" value="Unassembled WGS sequence"/>
</dbReference>
<feature type="region of interest" description="Disordered" evidence="3">
    <location>
        <begin position="665"/>
        <end position="702"/>
    </location>
</feature>
<dbReference type="CDD" id="cd00067">
    <property type="entry name" value="GAL4"/>
    <property type="match status" value="1"/>
</dbReference>
<dbReference type="SMART" id="SM00066">
    <property type="entry name" value="GAL4"/>
    <property type="match status" value="1"/>
</dbReference>
<dbReference type="SUPFAM" id="SSF57701">
    <property type="entry name" value="Zn2/Cys6 DNA-binding domain"/>
    <property type="match status" value="1"/>
</dbReference>
<dbReference type="InterPro" id="IPR050987">
    <property type="entry name" value="AtrR-like"/>
</dbReference>
<dbReference type="GO" id="GO:0003677">
    <property type="term" value="F:DNA binding"/>
    <property type="evidence" value="ECO:0007669"/>
    <property type="project" value="InterPro"/>
</dbReference>
<comment type="caution">
    <text evidence="5">The sequence shown here is derived from an EMBL/GenBank/DDBJ whole genome shotgun (WGS) entry which is preliminary data.</text>
</comment>
<dbReference type="AlphaFoldDB" id="A0A8H5B0T6"/>
<dbReference type="InterPro" id="IPR007219">
    <property type="entry name" value="XnlR_reg_dom"/>
</dbReference>
<protein>
    <recommendedName>
        <fullName evidence="4">Zn(2)-C6 fungal-type domain-containing protein</fullName>
    </recommendedName>
</protein>
<dbReference type="InterPro" id="IPR036864">
    <property type="entry name" value="Zn2-C6_fun-type_DNA-bd_sf"/>
</dbReference>
<accession>A0A8H5B0T6</accession>
<dbReference type="Gene3D" id="4.10.240.10">
    <property type="entry name" value="Zn(2)-C6 fungal-type DNA-binding domain"/>
    <property type="match status" value="1"/>
</dbReference>
<dbReference type="EMBL" id="JAACJK010000221">
    <property type="protein sequence ID" value="KAF5314644.1"/>
    <property type="molecule type" value="Genomic_DNA"/>
</dbReference>
<dbReference type="Pfam" id="PF00172">
    <property type="entry name" value="Zn_clus"/>
    <property type="match status" value="1"/>
</dbReference>
<dbReference type="GO" id="GO:0000981">
    <property type="term" value="F:DNA-binding transcription factor activity, RNA polymerase II-specific"/>
    <property type="evidence" value="ECO:0007669"/>
    <property type="project" value="InterPro"/>
</dbReference>